<dbReference type="GO" id="GO:0008270">
    <property type="term" value="F:zinc ion binding"/>
    <property type="evidence" value="ECO:0007669"/>
    <property type="project" value="UniProtKB-KW"/>
</dbReference>
<reference evidence="6 7" key="1">
    <citation type="submission" date="2017-09" db="EMBL/GenBank/DDBJ databases">
        <title>WGS assembly of Aquilegia coerulea Goldsmith.</title>
        <authorList>
            <person name="Hodges S."/>
            <person name="Kramer E."/>
            <person name="Nordborg M."/>
            <person name="Tomkins J."/>
            <person name="Borevitz J."/>
            <person name="Derieg N."/>
            <person name="Yan J."/>
            <person name="Mihaltcheva S."/>
            <person name="Hayes R.D."/>
            <person name="Rokhsar D."/>
        </authorList>
    </citation>
    <scope>NUCLEOTIDE SEQUENCE [LARGE SCALE GENOMIC DNA]</scope>
    <source>
        <strain evidence="7">cv. Goldsmith</strain>
    </source>
</reference>
<sequence>MGRPVEALVEDAFEIYFEQLQNYDCLEQQVHSMLQTINSDYSVFSTNNDSLVIKRTCKEIAYEAFKLNQRSESEAFRIQRVVHLEVRNMHFYDNEQEYDNDNSLSEMEELQVEGDFAETILGLVETASMEEDTQKVQKGASRASIDALERTIFREEELKEDEDGVTSCSVCREDFLMGEEISKMPCSSSHIFHTGCIGKWLEVSNICPLCRHQMPIDDSVSM</sequence>
<dbReference type="STRING" id="218851.A0A2G5CII4"/>
<evidence type="ECO:0000313" key="7">
    <source>
        <dbReference type="Proteomes" id="UP000230069"/>
    </source>
</evidence>
<dbReference type="InterPro" id="IPR013083">
    <property type="entry name" value="Znf_RING/FYVE/PHD"/>
</dbReference>
<keyword evidence="7" id="KW-1185">Reference proteome</keyword>
<dbReference type="AlphaFoldDB" id="A0A2G5CII4"/>
<dbReference type="EMBL" id="KZ305070">
    <property type="protein sequence ID" value="PIA31069.1"/>
    <property type="molecule type" value="Genomic_DNA"/>
</dbReference>
<feature type="domain" description="RING-type" evidence="5">
    <location>
        <begin position="168"/>
        <end position="211"/>
    </location>
</feature>
<dbReference type="Gene3D" id="3.30.40.10">
    <property type="entry name" value="Zinc/RING finger domain, C3HC4 (zinc finger)"/>
    <property type="match status" value="1"/>
</dbReference>
<protein>
    <recommendedName>
        <fullName evidence="5">RING-type domain-containing protein</fullName>
    </recommendedName>
</protein>
<gene>
    <name evidence="6" type="ORF">AQUCO_05300116v1</name>
</gene>
<dbReference type="Pfam" id="PF13639">
    <property type="entry name" value="zf-RING_2"/>
    <property type="match status" value="1"/>
</dbReference>
<dbReference type="Proteomes" id="UP000230069">
    <property type="component" value="Unassembled WGS sequence"/>
</dbReference>
<keyword evidence="3" id="KW-0862">Zinc</keyword>
<evidence type="ECO:0000313" key="6">
    <source>
        <dbReference type="EMBL" id="PIA31069.1"/>
    </source>
</evidence>
<dbReference type="SUPFAM" id="SSF57850">
    <property type="entry name" value="RING/U-box"/>
    <property type="match status" value="1"/>
</dbReference>
<organism evidence="6 7">
    <name type="scientific">Aquilegia coerulea</name>
    <name type="common">Rocky mountain columbine</name>
    <dbReference type="NCBI Taxonomy" id="218851"/>
    <lineage>
        <taxon>Eukaryota</taxon>
        <taxon>Viridiplantae</taxon>
        <taxon>Streptophyta</taxon>
        <taxon>Embryophyta</taxon>
        <taxon>Tracheophyta</taxon>
        <taxon>Spermatophyta</taxon>
        <taxon>Magnoliopsida</taxon>
        <taxon>Ranunculales</taxon>
        <taxon>Ranunculaceae</taxon>
        <taxon>Thalictroideae</taxon>
        <taxon>Aquilegia</taxon>
    </lineage>
</organism>
<evidence type="ECO:0000256" key="3">
    <source>
        <dbReference type="ARBA" id="ARBA00022833"/>
    </source>
</evidence>
<accession>A0A2G5CII4</accession>
<evidence type="ECO:0000256" key="4">
    <source>
        <dbReference type="PROSITE-ProRule" id="PRU00175"/>
    </source>
</evidence>
<proteinExistence type="predicted"/>
<name>A0A2G5CII4_AQUCA</name>
<dbReference type="PROSITE" id="PS50089">
    <property type="entry name" value="ZF_RING_2"/>
    <property type="match status" value="1"/>
</dbReference>
<dbReference type="InterPro" id="IPR001841">
    <property type="entry name" value="Znf_RING"/>
</dbReference>
<dbReference type="FunCoup" id="A0A2G5CII4">
    <property type="interactions" value="111"/>
</dbReference>
<evidence type="ECO:0000259" key="5">
    <source>
        <dbReference type="PROSITE" id="PS50089"/>
    </source>
</evidence>
<dbReference type="GO" id="GO:0061630">
    <property type="term" value="F:ubiquitin protein ligase activity"/>
    <property type="evidence" value="ECO:0007669"/>
    <property type="project" value="TreeGrafter"/>
</dbReference>
<keyword evidence="2 4" id="KW-0863">Zinc-finger</keyword>
<dbReference type="GO" id="GO:0005737">
    <property type="term" value="C:cytoplasm"/>
    <property type="evidence" value="ECO:0007669"/>
    <property type="project" value="TreeGrafter"/>
</dbReference>
<dbReference type="GO" id="GO:0016567">
    <property type="term" value="P:protein ubiquitination"/>
    <property type="evidence" value="ECO:0007669"/>
    <property type="project" value="TreeGrafter"/>
</dbReference>
<evidence type="ECO:0000256" key="1">
    <source>
        <dbReference type="ARBA" id="ARBA00022723"/>
    </source>
</evidence>
<dbReference type="PANTHER" id="PTHR15710:SF196">
    <property type="entry name" value="F6A14.12 PROTEIN-RELATED"/>
    <property type="match status" value="1"/>
</dbReference>
<keyword evidence="1" id="KW-0479">Metal-binding</keyword>
<dbReference type="PANTHER" id="PTHR15710">
    <property type="entry name" value="E3 UBIQUITIN-PROTEIN LIGASE PRAJA"/>
    <property type="match status" value="1"/>
</dbReference>
<evidence type="ECO:0000256" key="2">
    <source>
        <dbReference type="ARBA" id="ARBA00022771"/>
    </source>
</evidence>
<dbReference type="InParanoid" id="A0A2G5CII4"/>
<dbReference type="OrthoDB" id="4348522at2759"/>